<evidence type="ECO:0000313" key="3">
    <source>
        <dbReference type="Proteomes" id="UP001501920"/>
    </source>
</evidence>
<dbReference type="Ensembl" id="ENSPNAT00000041931.1">
    <property type="protein sequence ID" value="ENSPNAP00000055563.1"/>
    <property type="gene ID" value="ENSPNAG00000037297.1"/>
</dbReference>
<reference evidence="2" key="3">
    <citation type="submission" date="2025-09" db="UniProtKB">
        <authorList>
            <consortium name="Ensembl"/>
        </authorList>
    </citation>
    <scope>IDENTIFICATION</scope>
</reference>
<keyword evidence="1" id="KW-0812">Transmembrane</keyword>
<evidence type="ECO:0000256" key="1">
    <source>
        <dbReference type="SAM" id="Phobius"/>
    </source>
</evidence>
<feature type="transmembrane region" description="Helical" evidence="1">
    <location>
        <begin position="21"/>
        <end position="44"/>
    </location>
</feature>
<keyword evidence="1" id="KW-0472">Membrane</keyword>
<evidence type="ECO:0000313" key="2">
    <source>
        <dbReference type="Ensembl" id="ENSPNAP00000055563.1"/>
    </source>
</evidence>
<name>A0AAR2JU33_PYGNA</name>
<accession>A0AAR2JU33</accession>
<protein>
    <submittedName>
        <fullName evidence="2">Uncharacterized protein</fullName>
    </submittedName>
</protein>
<keyword evidence="3" id="KW-1185">Reference proteome</keyword>
<dbReference type="AlphaFoldDB" id="A0AAR2JU33"/>
<proteinExistence type="predicted"/>
<keyword evidence="1" id="KW-1133">Transmembrane helix</keyword>
<reference evidence="2 3" key="1">
    <citation type="submission" date="2020-10" db="EMBL/GenBank/DDBJ databases">
        <title>Pygocentrus nattereri (red-bellied piranha) genome, fPygNat1, primary haplotype.</title>
        <authorList>
            <person name="Myers G."/>
            <person name="Meyer A."/>
            <person name="Karagic N."/>
            <person name="Pippel M."/>
            <person name="Winkler S."/>
            <person name="Tracey A."/>
            <person name="Wood J."/>
            <person name="Formenti G."/>
            <person name="Howe K."/>
            <person name="Fedrigo O."/>
            <person name="Jarvis E.D."/>
        </authorList>
    </citation>
    <scope>NUCLEOTIDE SEQUENCE [LARGE SCALE GENOMIC DNA]</scope>
</reference>
<organism evidence="2 3">
    <name type="scientific">Pygocentrus nattereri</name>
    <name type="common">Red-bellied piranha</name>
    <dbReference type="NCBI Taxonomy" id="42514"/>
    <lineage>
        <taxon>Eukaryota</taxon>
        <taxon>Metazoa</taxon>
        <taxon>Chordata</taxon>
        <taxon>Craniata</taxon>
        <taxon>Vertebrata</taxon>
        <taxon>Euteleostomi</taxon>
        <taxon>Actinopterygii</taxon>
        <taxon>Neopterygii</taxon>
        <taxon>Teleostei</taxon>
        <taxon>Ostariophysi</taxon>
        <taxon>Characiformes</taxon>
        <taxon>Characoidei</taxon>
        <taxon>Pygocentrus</taxon>
    </lineage>
</organism>
<reference evidence="2" key="2">
    <citation type="submission" date="2025-08" db="UniProtKB">
        <authorList>
            <consortium name="Ensembl"/>
        </authorList>
    </citation>
    <scope>IDENTIFICATION</scope>
</reference>
<sequence length="85" mass="9824">MPINSGPKRCKRCYRDRKRRSNTQIIFCFIWITSFSILKALGIISEFGKISGYKINLTKSVLFPINDQESSNIKLLTTPLKRKLS</sequence>
<dbReference type="Proteomes" id="UP001501920">
    <property type="component" value="Chromosome 2"/>
</dbReference>